<organism evidence="3 4">
    <name type="scientific">Lutimaribacter pacificus</name>
    <dbReference type="NCBI Taxonomy" id="391948"/>
    <lineage>
        <taxon>Bacteria</taxon>
        <taxon>Pseudomonadati</taxon>
        <taxon>Pseudomonadota</taxon>
        <taxon>Alphaproteobacteria</taxon>
        <taxon>Rhodobacterales</taxon>
        <taxon>Roseobacteraceae</taxon>
        <taxon>Lutimaribacter</taxon>
    </lineage>
</organism>
<dbReference type="Proteomes" id="UP000324252">
    <property type="component" value="Unassembled WGS sequence"/>
</dbReference>
<dbReference type="InterPro" id="IPR035965">
    <property type="entry name" value="PAS-like_dom_sf"/>
</dbReference>
<dbReference type="EMBL" id="FQZZ01000016">
    <property type="protein sequence ID" value="SHK99770.1"/>
    <property type="molecule type" value="Genomic_DNA"/>
</dbReference>
<protein>
    <submittedName>
        <fullName evidence="3">PAS domain-containing protein</fullName>
    </submittedName>
</protein>
<evidence type="ECO:0000256" key="1">
    <source>
        <dbReference type="SAM" id="Phobius"/>
    </source>
</evidence>
<keyword evidence="4" id="KW-1185">Reference proteome</keyword>
<feature type="transmembrane region" description="Helical" evidence="1">
    <location>
        <begin position="7"/>
        <end position="29"/>
    </location>
</feature>
<evidence type="ECO:0000313" key="3">
    <source>
        <dbReference type="EMBL" id="SHK99770.1"/>
    </source>
</evidence>
<evidence type="ECO:0000313" key="4">
    <source>
        <dbReference type="Proteomes" id="UP000324252"/>
    </source>
</evidence>
<proteinExistence type="predicted"/>
<dbReference type="AlphaFoldDB" id="A0A1H0MAQ1"/>
<keyword evidence="1" id="KW-0472">Membrane</keyword>
<dbReference type="Pfam" id="PF12860">
    <property type="entry name" value="PAS_7"/>
    <property type="match status" value="1"/>
</dbReference>
<dbReference type="RefSeq" id="WP_149789414.1">
    <property type="nucleotide sequence ID" value="NZ_FNIO01000009.1"/>
</dbReference>
<feature type="domain" description="PAS" evidence="2">
    <location>
        <begin position="162"/>
        <end position="190"/>
    </location>
</feature>
<evidence type="ECO:0000259" key="2">
    <source>
        <dbReference type="Pfam" id="PF13188"/>
    </source>
</evidence>
<dbReference type="Pfam" id="PF13188">
    <property type="entry name" value="PAS_8"/>
    <property type="match status" value="1"/>
</dbReference>
<reference evidence="3 4" key="1">
    <citation type="submission" date="2016-11" db="EMBL/GenBank/DDBJ databases">
        <authorList>
            <person name="Varghese N."/>
            <person name="Submissions S."/>
        </authorList>
    </citation>
    <scope>NUCLEOTIDE SEQUENCE [LARGE SCALE GENOMIC DNA]</scope>
    <source>
        <strain evidence="3 4">DSM 29620</strain>
    </source>
</reference>
<sequence length="516" mass="55552">MVANADILVVLASVVPGCVAGIAALLWMARGAAHTAPADIAPPQPAAPEPAVLVFHGRDLVDLSDGSGFFDRSGGAGDDEWSAISQSLGLRFFDLPDDPGAIDEGETVLSPHDPRDPGRLVLTKQDEVLRLVLHGDPAQGISGPVLHQWQSALIELRLMRNSLAQTPTPIWVSDAGDRLIWANRAYVTLAADLGYAAPDRGGAAPVLFDALEPGKNGFATRRDCLTEPGGDVRRWYSLCAVDAGPRVITFALKIDTVVNAEIAQRNFVQTLTKTFAHLATGLAIFNRDRQLALFNPALVDLTDLPVDFLSGRPTILSFFDMLRDNQMMPEPKNYSSWRERIGTLVAAASDGTFRETWSLASGQTYRVTGRPHPDGAVAFLFEDISHEVSLTRSFRSELALGNAVLDQMDAAMAVFSADGVLTFSNAEFRDVWGVDPDSAFADTTIADAVTIWRAKSAAATPWDAVEEALLSGTALEDTVIGMADGSRRRCRVRPLINGARMVMFARLAPVPEHSVA</sequence>
<dbReference type="InterPro" id="IPR000014">
    <property type="entry name" value="PAS"/>
</dbReference>
<keyword evidence="1" id="KW-1133">Transmembrane helix</keyword>
<dbReference type="OrthoDB" id="9797304at2"/>
<dbReference type="SUPFAM" id="SSF55785">
    <property type="entry name" value="PYP-like sensor domain (PAS domain)"/>
    <property type="match status" value="1"/>
</dbReference>
<gene>
    <name evidence="3" type="ORF">SAMN05444142_11623</name>
</gene>
<accession>A0A1H0MAQ1</accession>
<name>A0A1H0MAQ1_9RHOB</name>
<keyword evidence="1" id="KW-0812">Transmembrane</keyword>